<protein>
    <submittedName>
        <fullName evidence="1">Uncharacterized protein</fullName>
    </submittedName>
</protein>
<organism evidence="1 2">
    <name type="scientific">Hymenobacter gelipurpurascens</name>
    <dbReference type="NCBI Taxonomy" id="89968"/>
    <lineage>
        <taxon>Bacteria</taxon>
        <taxon>Pseudomonadati</taxon>
        <taxon>Bacteroidota</taxon>
        <taxon>Cytophagia</taxon>
        <taxon>Cytophagales</taxon>
        <taxon>Hymenobacteraceae</taxon>
        <taxon>Hymenobacter</taxon>
    </lineage>
</organism>
<dbReference type="AlphaFoldDB" id="A0A212T2Z1"/>
<dbReference type="Proteomes" id="UP000198131">
    <property type="component" value="Unassembled WGS sequence"/>
</dbReference>
<proteinExistence type="predicted"/>
<keyword evidence="2" id="KW-1185">Reference proteome</keyword>
<dbReference type="EMBL" id="FYEW01000001">
    <property type="protein sequence ID" value="SNC60402.1"/>
    <property type="molecule type" value="Genomic_DNA"/>
</dbReference>
<gene>
    <name evidence="1" type="ORF">SAMN06265337_0252</name>
</gene>
<sequence length="36" mass="4125">MVVNTCGILKIDVDFNSLNSSRSIPERLLFTKRFLP</sequence>
<evidence type="ECO:0000313" key="1">
    <source>
        <dbReference type="EMBL" id="SNC60402.1"/>
    </source>
</evidence>
<name>A0A212T2Z1_9BACT</name>
<accession>A0A212T2Z1</accession>
<evidence type="ECO:0000313" key="2">
    <source>
        <dbReference type="Proteomes" id="UP000198131"/>
    </source>
</evidence>
<reference evidence="2" key="1">
    <citation type="submission" date="2017-06" db="EMBL/GenBank/DDBJ databases">
        <authorList>
            <person name="Varghese N."/>
            <person name="Submissions S."/>
        </authorList>
    </citation>
    <scope>NUCLEOTIDE SEQUENCE [LARGE SCALE GENOMIC DNA]</scope>
    <source>
        <strain evidence="2">DSM 11116</strain>
    </source>
</reference>